<evidence type="ECO:0000256" key="2">
    <source>
        <dbReference type="ARBA" id="ARBA00022980"/>
    </source>
</evidence>
<dbReference type="InterPro" id="IPR013025">
    <property type="entry name" value="Ribosomal_uL23-like"/>
</dbReference>
<dbReference type="AlphaFoldDB" id="A0A191T680"/>
<dbReference type="HAMAP" id="MF_01369_B">
    <property type="entry name" value="Ribosomal_uL23_B"/>
    <property type="match status" value="1"/>
</dbReference>
<comment type="subcellular location">
    <subcellularLocation>
        <location evidence="4">Plastid</location>
        <location evidence="4">Chloroplast</location>
    </subcellularLocation>
</comment>
<dbReference type="PANTHER" id="PTHR11620">
    <property type="entry name" value="60S RIBOSOMAL PROTEIN L23A"/>
    <property type="match status" value="1"/>
</dbReference>
<evidence type="ECO:0000256" key="3">
    <source>
        <dbReference type="ARBA" id="ARBA00023274"/>
    </source>
</evidence>
<dbReference type="GeneID" id="27985272"/>
<dbReference type="GO" id="GO:0005840">
    <property type="term" value="C:ribosome"/>
    <property type="evidence" value="ECO:0007669"/>
    <property type="project" value="UniProtKB-KW"/>
</dbReference>
<keyword evidence="2 4" id="KW-0689">Ribosomal protein</keyword>
<keyword evidence="5" id="KW-0934">Plastid</keyword>
<evidence type="ECO:0000256" key="1">
    <source>
        <dbReference type="ARBA" id="ARBA00006700"/>
    </source>
</evidence>
<gene>
    <name evidence="4 5" type="primary">rpl23</name>
</gene>
<comment type="function">
    <text evidence="4">Binds to 23S rRNA.</text>
</comment>
<comment type="subunit">
    <text evidence="4">Part of the 50S ribosomal subunit.</text>
</comment>
<dbReference type="InterPro" id="IPR012677">
    <property type="entry name" value="Nucleotide-bd_a/b_plait_sf"/>
</dbReference>
<dbReference type="GO" id="GO:0003735">
    <property type="term" value="F:structural constituent of ribosome"/>
    <property type="evidence" value="ECO:0007669"/>
    <property type="project" value="InterPro"/>
</dbReference>
<evidence type="ECO:0000256" key="4">
    <source>
        <dbReference type="HAMAP-Rule" id="MF_01369"/>
    </source>
</evidence>
<dbReference type="Gene3D" id="3.30.70.330">
    <property type="match status" value="1"/>
</dbReference>
<organism evidence="5">
    <name type="scientific">Cylindrocystis brebissonii</name>
    <dbReference type="NCBI Taxonomy" id="102167"/>
    <lineage>
        <taxon>Eukaryota</taxon>
        <taxon>Viridiplantae</taxon>
        <taxon>Streptophyta</taxon>
        <taxon>Zygnematophyceae</taxon>
        <taxon>Zygnematophycidae</taxon>
        <taxon>Zygnematales</taxon>
        <taxon>Mesotaeniaceae</taxon>
        <taxon>Cylindrocystis</taxon>
    </lineage>
</organism>
<protein>
    <recommendedName>
        <fullName evidence="4">Large ribosomal subunit protein uL23c</fullName>
    </recommendedName>
</protein>
<dbReference type="EMBL" id="KU646495">
    <property type="protein sequence ID" value="ANI25882.1"/>
    <property type="molecule type" value="Genomic_DNA"/>
</dbReference>
<keyword evidence="4" id="KW-0699">rRNA-binding</keyword>
<keyword evidence="5" id="KW-0150">Chloroplast</keyword>
<dbReference type="GO" id="GO:0019843">
    <property type="term" value="F:rRNA binding"/>
    <property type="evidence" value="ECO:0007669"/>
    <property type="project" value="UniProtKB-UniRule"/>
</dbReference>
<dbReference type="RefSeq" id="YP_009258768.1">
    <property type="nucleotide sequence ID" value="NC_030359.1"/>
</dbReference>
<reference evidence="5" key="1">
    <citation type="journal article" date="2016" name="Front. Plant Sci.">
        <title>Comparative Chloroplast Genome Analyses of Streptophyte Green Algae Uncover Major Structural Alterations in the Klebsormidiophyceae, Coleochaetophyceae and Zygnematophyceae.</title>
        <authorList>
            <person name="Lemieux C."/>
            <person name="Otis C."/>
            <person name="Turmel M."/>
        </authorList>
    </citation>
    <scope>NUCLEOTIDE SEQUENCE</scope>
</reference>
<evidence type="ECO:0000313" key="5">
    <source>
        <dbReference type="EMBL" id="ANI25882.1"/>
    </source>
</evidence>
<accession>A0A191T680</accession>
<geneLocation type="chloroplast" evidence="5"/>
<sequence length="89" mass="10367">MIEIIKAPVRNSNAITLLEKNQYTFDVDHKVTKTEVKRWIEGVFGIRVIGMNSKRLPNKKKRVGPTMGYPTRYKRMIVTVFTKQSIPLF</sequence>
<proteinExistence type="inferred from homology"/>
<dbReference type="GO" id="GO:0006412">
    <property type="term" value="P:translation"/>
    <property type="evidence" value="ECO:0007669"/>
    <property type="project" value="UniProtKB-UniRule"/>
</dbReference>
<comment type="similarity">
    <text evidence="1 4">Belongs to the universal ribosomal protein uL23 family.</text>
</comment>
<dbReference type="SUPFAM" id="SSF54189">
    <property type="entry name" value="Ribosomal proteins S24e, L23 and L15e"/>
    <property type="match status" value="1"/>
</dbReference>
<dbReference type="Pfam" id="PF00276">
    <property type="entry name" value="Ribosomal_L23"/>
    <property type="match status" value="1"/>
</dbReference>
<keyword evidence="3 4" id="KW-0687">Ribonucleoprotein</keyword>
<dbReference type="GO" id="GO:0009507">
    <property type="term" value="C:chloroplast"/>
    <property type="evidence" value="ECO:0007669"/>
    <property type="project" value="UniProtKB-SubCell"/>
</dbReference>
<dbReference type="GO" id="GO:1990904">
    <property type="term" value="C:ribonucleoprotein complex"/>
    <property type="evidence" value="ECO:0007669"/>
    <property type="project" value="UniProtKB-KW"/>
</dbReference>
<keyword evidence="4" id="KW-0694">RNA-binding</keyword>
<dbReference type="InterPro" id="IPR012678">
    <property type="entry name" value="Ribosomal_uL23/eL15/eS24_sf"/>
</dbReference>
<name>A0A191T680_9VIRI</name>